<proteinExistence type="inferred from homology"/>
<evidence type="ECO:0000256" key="4">
    <source>
        <dbReference type="ARBA" id="ARBA00023163"/>
    </source>
</evidence>
<keyword evidence="7" id="KW-1185">Reference proteome</keyword>
<dbReference type="RefSeq" id="WP_309483606.1">
    <property type="nucleotide sequence ID" value="NZ_CP133720.1"/>
</dbReference>
<evidence type="ECO:0000256" key="3">
    <source>
        <dbReference type="ARBA" id="ARBA00023125"/>
    </source>
</evidence>
<dbReference type="PROSITE" id="PS50931">
    <property type="entry name" value="HTH_LYSR"/>
    <property type="match status" value="1"/>
</dbReference>
<organism evidence="6 7">
    <name type="scientific">Undibacterium cyanobacteriorum</name>
    <dbReference type="NCBI Taxonomy" id="3073561"/>
    <lineage>
        <taxon>Bacteria</taxon>
        <taxon>Pseudomonadati</taxon>
        <taxon>Pseudomonadota</taxon>
        <taxon>Betaproteobacteria</taxon>
        <taxon>Burkholderiales</taxon>
        <taxon>Oxalobacteraceae</taxon>
        <taxon>Undibacterium</taxon>
    </lineage>
</organism>
<keyword evidence="2" id="KW-0805">Transcription regulation</keyword>
<dbReference type="SUPFAM" id="SSF46785">
    <property type="entry name" value="Winged helix' DNA-binding domain"/>
    <property type="match status" value="1"/>
</dbReference>
<dbReference type="Pfam" id="PF00126">
    <property type="entry name" value="HTH_1"/>
    <property type="match status" value="1"/>
</dbReference>
<dbReference type="InterPro" id="IPR005119">
    <property type="entry name" value="LysR_subst-bd"/>
</dbReference>
<dbReference type="SUPFAM" id="SSF53850">
    <property type="entry name" value="Periplasmic binding protein-like II"/>
    <property type="match status" value="1"/>
</dbReference>
<keyword evidence="4" id="KW-0804">Transcription</keyword>
<dbReference type="EMBL" id="CP133720">
    <property type="protein sequence ID" value="WMW82129.1"/>
    <property type="molecule type" value="Genomic_DNA"/>
</dbReference>
<comment type="similarity">
    <text evidence="1">Belongs to the LysR transcriptional regulatory family.</text>
</comment>
<dbReference type="PANTHER" id="PTHR30346">
    <property type="entry name" value="TRANSCRIPTIONAL DUAL REGULATOR HCAR-RELATED"/>
    <property type="match status" value="1"/>
</dbReference>
<evidence type="ECO:0000313" key="7">
    <source>
        <dbReference type="Proteomes" id="UP001181355"/>
    </source>
</evidence>
<evidence type="ECO:0000256" key="2">
    <source>
        <dbReference type="ARBA" id="ARBA00023015"/>
    </source>
</evidence>
<dbReference type="Proteomes" id="UP001181355">
    <property type="component" value="Chromosome"/>
</dbReference>
<dbReference type="Gene3D" id="1.10.10.10">
    <property type="entry name" value="Winged helix-like DNA-binding domain superfamily/Winged helix DNA-binding domain"/>
    <property type="match status" value="1"/>
</dbReference>
<dbReference type="PANTHER" id="PTHR30346:SF0">
    <property type="entry name" value="HCA OPERON TRANSCRIPTIONAL ACTIVATOR HCAR"/>
    <property type="match status" value="1"/>
</dbReference>
<dbReference type="Pfam" id="PF03466">
    <property type="entry name" value="LysR_substrate"/>
    <property type="match status" value="1"/>
</dbReference>
<dbReference type="Gene3D" id="3.40.190.10">
    <property type="entry name" value="Periplasmic binding protein-like II"/>
    <property type="match status" value="2"/>
</dbReference>
<feature type="domain" description="HTH lysR-type" evidence="5">
    <location>
        <begin position="3"/>
        <end position="60"/>
    </location>
</feature>
<gene>
    <name evidence="6" type="ORF">RF679_07550</name>
</gene>
<dbReference type="PRINTS" id="PR00039">
    <property type="entry name" value="HTHLYSR"/>
</dbReference>
<keyword evidence="3" id="KW-0238">DNA-binding</keyword>
<evidence type="ECO:0000313" key="6">
    <source>
        <dbReference type="EMBL" id="WMW82129.1"/>
    </source>
</evidence>
<sequence>MTIETRQLRYFVAVAEELHFGQAARRLHMTQPPLSQAIQSLEASLGTALFYRTTRQISLTAAGKALLPEARRLLQHADELSHIAQRAATGETGKLSLAFVSIADYSVLPPSLRSFRHAYPNVQIELHEATSNVQLEALEKSEIDVGLLIPPIPDSSKNILDYRTIRTESLVLALPSHQKRKKAAQYLSTYKDLPLVLFPRTIAPALHDSILACFQHLGMTPVISQEAIQMQTIIALVSADMGIALVPQSVSNLQRPGVHYQALQDIDAKVEIGVAWRKDNDSPVLKAFLQQLEEQ</sequence>
<dbReference type="InterPro" id="IPR036388">
    <property type="entry name" value="WH-like_DNA-bd_sf"/>
</dbReference>
<name>A0ABY9RMT8_9BURK</name>
<accession>A0ABY9RMT8</accession>
<evidence type="ECO:0000256" key="1">
    <source>
        <dbReference type="ARBA" id="ARBA00009437"/>
    </source>
</evidence>
<dbReference type="InterPro" id="IPR036390">
    <property type="entry name" value="WH_DNA-bd_sf"/>
</dbReference>
<protein>
    <submittedName>
        <fullName evidence="6">LysR family transcriptional regulator</fullName>
    </submittedName>
</protein>
<dbReference type="InterPro" id="IPR000847">
    <property type="entry name" value="LysR_HTH_N"/>
</dbReference>
<evidence type="ECO:0000259" key="5">
    <source>
        <dbReference type="PROSITE" id="PS50931"/>
    </source>
</evidence>
<reference evidence="6" key="1">
    <citation type="submission" date="2023-09" db="EMBL/GenBank/DDBJ databases">
        <title>Undibacterium sp. 20NA77.5 isolated from freshwater.</title>
        <authorList>
            <person name="Le V."/>
            <person name="Ko S.-R."/>
            <person name="Ahn C.-Y."/>
            <person name="Oh H.-M."/>
        </authorList>
    </citation>
    <scope>NUCLEOTIDE SEQUENCE</scope>
    <source>
        <strain evidence="6">20NA77.5</strain>
    </source>
</reference>